<reference evidence="4 5" key="1">
    <citation type="submission" date="2023-11" db="EMBL/GenBank/DDBJ databases">
        <title>Lentzea sokolovensis, sp. nov., Lentzea kristufkii, sp. nov., and Lentzea miocenensis, sp. nov., rare actinobacteria from Sokolov Coal Basin, Miocene lacustrine sediment, Czech Republic.</title>
        <authorList>
            <person name="Lara A."/>
            <person name="Kotroba L."/>
            <person name="Nouioui I."/>
            <person name="Neumann-Schaal M."/>
            <person name="Mast Y."/>
            <person name="Chronakova A."/>
        </authorList>
    </citation>
    <scope>NUCLEOTIDE SEQUENCE [LARGE SCALE GENOMIC DNA]</scope>
    <source>
        <strain evidence="4 5">BCCO 10_0856</strain>
    </source>
</reference>
<evidence type="ECO:0000259" key="2">
    <source>
        <dbReference type="Pfam" id="PF00501"/>
    </source>
</evidence>
<dbReference type="Gene3D" id="3.40.50.12780">
    <property type="entry name" value="N-terminal domain of ligase-like"/>
    <property type="match status" value="1"/>
</dbReference>
<dbReference type="PANTHER" id="PTHR45527">
    <property type="entry name" value="NONRIBOSOMAL PEPTIDE SYNTHETASE"/>
    <property type="match status" value="1"/>
</dbReference>
<dbReference type="InterPro" id="IPR020845">
    <property type="entry name" value="AMP-binding_CS"/>
</dbReference>
<dbReference type="InterPro" id="IPR045851">
    <property type="entry name" value="AMP-bd_C_sf"/>
</dbReference>
<comment type="caution">
    <text evidence="4">The sequence shown here is derived from an EMBL/GenBank/DDBJ whole genome shotgun (WGS) entry which is preliminary data.</text>
</comment>
<reference evidence="4 5" key="2">
    <citation type="submission" date="2023-11" db="EMBL/GenBank/DDBJ databases">
        <authorList>
            <person name="Lara A.C."/>
            <person name="Chronakova A."/>
        </authorList>
    </citation>
    <scope>NUCLEOTIDE SEQUENCE [LARGE SCALE GENOMIC DNA]</scope>
    <source>
        <strain evidence="4 5">BCCO 10_0856</strain>
    </source>
</reference>
<evidence type="ECO:0000256" key="1">
    <source>
        <dbReference type="SAM" id="MobiDB-lite"/>
    </source>
</evidence>
<dbReference type="NCBIfam" id="TIGR01733">
    <property type="entry name" value="AA-adenyl-dom"/>
    <property type="match status" value="1"/>
</dbReference>
<dbReference type="EMBL" id="JAXAVW010000023">
    <property type="protein sequence ID" value="MDX8033833.1"/>
    <property type="molecule type" value="Genomic_DNA"/>
</dbReference>
<organism evidence="4 5">
    <name type="scientific">Lentzea miocenica</name>
    <dbReference type="NCBI Taxonomy" id="3095431"/>
    <lineage>
        <taxon>Bacteria</taxon>
        <taxon>Bacillati</taxon>
        <taxon>Actinomycetota</taxon>
        <taxon>Actinomycetes</taxon>
        <taxon>Pseudonocardiales</taxon>
        <taxon>Pseudonocardiaceae</taxon>
        <taxon>Lentzea</taxon>
    </lineage>
</organism>
<feature type="domain" description="AMP-dependent synthetase/ligase" evidence="2">
    <location>
        <begin position="7"/>
        <end position="332"/>
    </location>
</feature>
<dbReference type="InterPro" id="IPR000873">
    <property type="entry name" value="AMP-dep_synth/lig_dom"/>
</dbReference>
<dbReference type="InterPro" id="IPR042099">
    <property type="entry name" value="ANL_N_sf"/>
</dbReference>
<sequence>MSVLAEFRDQVGRTPDVVALEFGDLALTYRELDERTNRLANHLVSSGAGAESVIAISLPRGVEMVVALLGVLKSGAAYLPLDPAYPEERIRFISQDARPAQVLTELPDDSASPITDPRAEVHPLHPAYVIYTSGSTGTPKGVVGLHGGLQTRLRWFDQRFPDQRTARAGAKTSLNFLDSITELFSAWLHGGTVVLADQRQAANPFELAALVEQAKIERLTVVPSLLAALLSPRLSGKLVTCTFWMSSGERLTPATAAAFARQLPGARLHNFYGTSEVSADSLWAPVTADDVPIGTPVDGTEVRLLDAALQPVPDDVVGELYVAGAGLARGYLRRSALTAERFVADPAGEPGARMYRTGDLAVRRADGVFEYRGRTDEQVKIRGFRVELGEVAAALRSHPDVEMAAATVEGSLLIGHVAPAGDPDELREHVARQLPAHMVPAQVRVRSSLPLTPSGKLDRMKLKDQNRSSG</sequence>
<dbReference type="PROSITE" id="PS00455">
    <property type="entry name" value="AMP_BINDING"/>
    <property type="match status" value="1"/>
</dbReference>
<dbReference type="SUPFAM" id="SSF56801">
    <property type="entry name" value="Acetyl-CoA synthetase-like"/>
    <property type="match status" value="1"/>
</dbReference>
<evidence type="ECO:0000313" key="4">
    <source>
        <dbReference type="EMBL" id="MDX8033833.1"/>
    </source>
</evidence>
<keyword evidence="5" id="KW-1185">Reference proteome</keyword>
<dbReference type="PANTHER" id="PTHR45527:SF1">
    <property type="entry name" value="FATTY ACID SYNTHASE"/>
    <property type="match status" value="1"/>
</dbReference>
<proteinExistence type="predicted"/>
<dbReference type="InterPro" id="IPR025110">
    <property type="entry name" value="AMP-bd_C"/>
</dbReference>
<feature type="region of interest" description="Disordered" evidence="1">
    <location>
        <begin position="450"/>
        <end position="470"/>
    </location>
</feature>
<dbReference type="RefSeq" id="WP_319968858.1">
    <property type="nucleotide sequence ID" value="NZ_JAXAVW010000023.1"/>
</dbReference>
<feature type="compositionally biased region" description="Basic and acidic residues" evidence="1">
    <location>
        <begin position="456"/>
        <end position="470"/>
    </location>
</feature>
<dbReference type="Pfam" id="PF00501">
    <property type="entry name" value="AMP-binding"/>
    <property type="match status" value="1"/>
</dbReference>
<evidence type="ECO:0000259" key="3">
    <source>
        <dbReference type="Pfam" id="PF13193"/>
    </source>
</evidence>
<name>A0ABU4T7A7_9PSEU</name>
<gene>
    <name evidence="4" type="ORF">SK803_26730</name>
</gene>
<evidence type="ECO:0000313" key="5">
    <source>
        <dbReference type="Proteomes" id="UP001285521"/>
    </source>
</evidence>
<feature type="domain" description="AMP-binding enzyme C-terminal" evidence="3">
    <location>
        <begin position="390"/>
        <end position="456"/>
    </location>
</feature>
<dbReference type="Gene3D" id="3.30.300.30">
    <property type="match status" value="1"/>
</dbReference>
<dbReference type="CDD" id="cd05930">
    <property type="entry name" value="A_NRPS"/>
    <property type="match status" value="1"/>
</dbReference>
<accession>A0ABU4T7A7</accession>
<dbReference type="Pfam" id="PF13193">
    <property type="entry name" value="AMP-binding_C"/>
    <property type="match status" value="1"/>
</dbReference>
<dbReference type="InterPro" id="IPR010071">
    <property type="entry name" value="AA_adenyl_dom"/>
</dbReference>
<protein>
    <submittedName>
        <fullName evidence="4">Amino acid adenylation domain-containing protein</fullName>
    </submittedName>
</protein>
<dbReference type="Proteomes" id="UP001285521">
    <property type="component" value="Unassembled WGS sequence"/>
</dbReference>